<keyword evidence="8" id="KW-0378">Hydrolase</keyword>
<organism evidence="8 9">
    <name type="scientific">Wenjunlia tyrosinilytica</name>
    <dbReference type="NCBI Taxonomy" id="1544741"/>
    <lineage>
        <taxon>Bacteria</taxon>
        <taxon>Bacillati</taxon>
        <taxon>Actinomycetota</taxon>
        <taxon>Actinomycetes</taxon>
        <taxon>Kitasatosporales</taxon>
        <taxon>Streptomycetaceae</taxon>
        <taxon>Wenjunlia</taxon>
    </lineage>
</organism>
<reference evidence="8" key="2">
    <citation type="submission" date="2020-09" db="EMBL/GenBank/DDBJ databases">
        <authorList>
            <person name="Sun Q."/>
            <person name="Zhou Y."/>
        </authorList>
    </citation>
    <scope>NUCLEOTIDE SEQUENCE</scope>
    <source>
        <strain evidence="8">CGMCC 4.7201</strain>
    </source>
</reference>
<name>A0A917ZW53_9ACTN</name>
<evidence type="ECO:0000256" key="1">
    <source>
        <dbReference type="ARBA" id="ARBA00001933"/>
    </source>
</evidence>
<accession>A0A917ZW53</accession>
<dbReference type="InterPro" id="IPR015424">
    <property type="entry name" value="PyrdxlP-dep_Trfase"/>
</dbReference>
<feature type="region of interest" description="Disordered" evidence="6">
    <location>
        <begin position="1"/>
        <end position="22"/>
    </location>
</feature>
<gene>
    <name evidence="8" type="ORF">GCM10012280_51120</name>
</gene>
<keyword evidence="9" id="KW-1185">Reference proteome</keyword>
<evidence type="ECO:0000256" key="2">
    <source>
        <dbReference type="ARBA" id="ARBA00007441"/>
    </source>
</evidence>
<keyword evidence="5" id="KW-0663">Pyridoxal phosphate</keyword>
<dbReference type="InterPro" id="IPR050596">
    <property type="entry name" value="AspAT/PAT-like"/>
</dbReference>
<reference evidence="8" key="1">
    <citation type="journal article" date="2014" name="Int. J. Syst. Evol. Microbiol.">
        <title>Complete genome sequence of Corynebacterium casei LMG S-19264T (=DSM 44701T), isolated from a smear-ripened cheese.</title>
        <authorList>
            <consortium name="US DOE Joint Genome Institute (JGI-PGF)"/>
            <person name="Walter F."/>
            <person name="Albersmeier A."/>
            <person name="Kalinowski J."/>
            <person name="Ruckert C."/>
        </authorList>
    </citation>
    <scope>NUCLEOTIDE SEQUENCE</scope>
    <source>
        <strain evidence="8">CGMCC 4.7201</strain>
    </source>
</reference>
<evidence type="ECO:0000259" key="7">
    <source>
        <dbReference type="Pfam" id="PF00155"/>
    </source>
</evidence>
<feature type="domain" description="Aminotransferase class I/classII large" evidence="7">
    <location>
        <begin position="52"/>
        <end position="371"/>
    </location>
</feature>
<dbReference type="Pfam" id="PF00155">
    <property type="entry name" value="Aminotran_1_2"/>
    <property type="match status" value="1"/>
</dbReference>
<dbReference type="GO" id="GO:0008483">
    <property type="term" value="F:transaminase activity"/>
    <property type="evidence" value="ECO:0007669"/>
    <property type="project" value="UniProtKB-KW"/>
</dbReference>
<dbReference type="CDD" id="cd00609">
    <property type="entry name" value="AAT_like"/>
    <property type="match status" value="1"/>
</dbReference>
<evidence type="ECO:0000256" key="3">
    <source>
        <dbReference type="ARBA" id="ARBA00022576"/>
    </source>
</evidence>
<evidence type="ECO:0000313" key="9">
    <source>
        <dbReference type="Proteomes" id="UP000641932"/>
    </source>
</evidence>
<keyword evidence="3" id="KW-0032">Aminotransferase</keyword>
<dbReference type="RefSeq" id="WP_189134134.1">
    <property type="nucleotide sequence ID" value="NZ_BMMS01000024.1"/>
</dbReference>
<evidence type="ECO:0000313" key="8">
    <source>
        <dbReference type="EMBL" id="GGO94974.1"/>
    </source>
</evidence>
<comment type="similarity">
    <text evidence="2">Belongs to the class-I pyridoxal-phosphate-dependent aminotransferase family.</text>
</comment>
<keyword evidence="4" id="KW-0808">Transferase</keyword>
<keyword evidence="8" id="KW-0645">Protease</keyword>
<comment type="caution">
    <text evidence="8">The sequence shown here is derived from an EMBL/GenBank/DDBJ whole genome shotgun (WGS) entry which is preliminary data.</text>
</comment>
<keyword evidence="8" id="KW-0031">Aminopeptidase</keyword>
<evidence type="ECO:0000256" key="4">
    <source>
        <dbReference type="ARBA" id="ARBA00022679"/>
    </source>
</evidence>
<dbReference type="GO" id="GO:0030170">
    <property type="term" value="F:pyridoxal phosphate binding"/>
    <property type="evidence" value="ECO:0007669"/>
    <property type="project" value="InterPro"/>
</dbReference>
<proteinExistence type="inferred from homology"/>
<sequence length="416" mass="43676">MQHPAPDRGSSRTPGGSPARPALLDLASDEAGLPAHPELTARLGGAAHLTSVGPAAGGEPVRTAACGWFARRGLHTAPDRVVFGPGIEPLLFAVLAAVEGDVLLTRPCRHVAAGQAALLGRRVHRVPAPAECGGVPDPFALLETVRRARSGGGNPRVLVLTVPDDPTGTVVPPELLHEICEASRDLDLVVVADESRRDLAHHCDTVVVSPAEMLPERTVVLSGLGSSLDLGGWRTGFARFPEGSIGDRLLRDATEIAEHVWAAPAAPVEDAAAYALSEPDPLRAYVEAAARLHAVVAAEACRVVSEAGALCRPPEAGFCLYPDLAPVKARLAERGAGDAASLERRLLEWHAVAVRGGHRFGDDPSALRFRVTTGGFYGATDEERWEALNAPAPLRVPHVAQALSRFAEAFTEPTDG</sequence>
<dbReference type="PANTHER" id="PTHR46383">
    <property type="entry name" value="ASPARTATE AMINOTRANSFERASE"/>
    <property type="match status" value="1"/>
</dbReference>
<dbReference type="Gene3D" id="3.40.640.10">
    <property type="entry name" value="Type I PLP-dependent aspartate aminotransferase-like (Major domain)"/>
    <property type="match status" value="1"/>
</dbReference>
<comment type="cofactor">
    <cofactor evidence="1">
        <name>pyridoxal 5'-phosphate</name>
        <dbReference type="ChEBI" id="CHEBI:597326"/>
    </cofactor>
</comment>
<dbReference type="GO" id="GO:0004177">
    <property type="term" value="F:aminopeptidase activity"/>
    <property type="evidence" value="ECO:0007669"/>
    <property type="project" value="UniProtKB-KW"/>
</dbReference>
<dbReference type="PANTHER" id="PTHR46383:SF1">
    <property type="entry name" value="ASPARTATE AMINOTRANSFERASE"/>
    <property type="match status" value="1"/>
</dbReference>
<evidence type="ECO:0000256" key="6">
    <source>
        <dbReference type="SAM" id="MobiDB-lite"/>
    </source>
</evidence>
<feature type="compositionally biased region" description="Basic and acidic residues" evidence="6">
    <location>
        <begin position="1"/>
        <end position="10"/>
    </location>
</feature>
<evidence type="ECO:0000256" key="5">
    <source>
        <dbReference type="ARBA" id="ARBA00022898"/>
    </source>
</evidence>
<dbReference type="SUPFAM" id="SSF53383">
    <property type="entry name" value="PLP-dependent transferases"/>
    <property type="match status" value="1"/>
</dbReference>
<dbReference type="Proteomes" id="UP000641932">
    <property type="component" value="Unassembled WGS sequence"/>
</dbReference>
<protein>
    <submittedName>
        <fullName evidence="8">Aminopeptidase</fullName>
    </submittedName>
</protein>
<dbReference type="GO" id="GO:0006520">
    <property type="term" value="P:amino acid metabolic process"/>
    <property type="evidence" value="ECO:0007669"/>
    <property type="project" value="InterPro"/>
</dbReference>
<dbReference type="InterPro" id="IPR004839">
    <property type="entry name" value="Aminotransferase_I/II_large"/>
</dbReference>
<dbReference type="AlphaFoldDB" id="A0A917ZW53"/>
<dbReference type="EMBL" id="BMMS01000024">
    <property type="protein sequence ID" value="GGO94974.1"/>
    <property type="molecule type" value="Genomic_DNA"/>
</dbReference>
<dbReference type="InterPro" id="IPR015421">
    <property type="entry name" value="PyrdxlP-dep_Trfase_major"/>
</dbReference>